<accession>A0ABY1EH91</accession>
<dbReference type="InterPro" id="IPR002543">
    <property type="entry name" value="FtsK_dom"/>
</dbReference>
<keyword evidence="5" id="KW-1185">Reference proteome</keyword>
<dbReference type="Gene3D" id="3.40.50.300">
    <property type="entry name" value="P-loop containing nucleotide triphosphate hydrolases"/>
    <property type="match status" value="2"/>
</dbReference>
<feature type="region of interest" description="Disordered" evidence="2">
    <location>
        <begin position="1"/>
        <end position="21"/>
    </location>
</feature>
<keyword evidence="1" id="KW-0547">Nucleotide-binding</keyword>
<name>A0ABY1EH91_9MICO</name>
<dbReference type="Pfam" id="PF01580">
    <property type="entry name" value="FtsK_SpoIIIE"/>
    <property type="match status" value="1"/>
</dbReference>
<feature type="binding site" evidence="1">
    <location>
        <begin position="44"/>
        <end position="51"/>
    </location>
    <ligand>
        <name>ATP</name>
        <dbReference type="ChEBI" id="CHEBI:30616"/>
    </ligand>
</feature>
<dbReference type="SUPFAM" id="SSF52540">
    <property type="entry name" value="P-loop containing nucleoside triphosphate hydrolases"/>
    <property type="match status" value="1"/>
</dbReference>
<protein>
    <submittedName>
        <fullName evidence="4">FtsK/SpoIIIE family protein</fullName>
    </submittedName>
</protein>
<evidence type="ECO:0000256" key="1">
    <source>
        <dbReference type="PROSITE-ProRule" id="PRU00289"/>
    </source>
</evidence>
<evidence type="ECO:0000313" key="4">
    <source>
        <dbReference type="EMBL" id="SFH85571.1"/>
    </source>
</evidence>
<sequence length="302" mass="32694">MHPGAHRDPNGCCPRAGPGRRAHRAKKRPVCFLPDVDGHIGIYGTGGSGKSVALRTLAIAAGRTSAGGPVAVYGLDFAAGSPRMLEPLPHVGSIGGGDDIERIIRLFRLLKAELEARGNRFAEATASTIAEYRALANRPNELRILLLIDGFAAFREDWEVASGRSNWYDVFRSILADGRQLGIHVTFAADLASPRMALVVENLADFLQAPADAALVELIKHVMRSNHFLVADGETASWNSSWPLFAEMKNSRRGLLLQPDTIEGDILLKTPLPRLDRAEFPPGRGMMVAGGKVLRVQLPLVE</sequence>
<dbReference type="Proteomes" id="UP000199681">
    <property type="component" value="Unassembled WGS sequence"/>
</dbReference>
<gene>
    <name evidence="4" type="ORF">SAMN05216274_1182</name>
</gene>
<evidence type="ECO:0000313" key="5">
    <source>
        <dbReference type="Proteomes" id="UP000199681"/>
    </source>
</evidence>
<keyword evidence="1" id="KW-0067">ATP-binding</keyword>
<comment type="caution">
    <text evidence="4">The sequence shown here is derived from an EMBL/GenBank/DDBJ whole genome shotgun (WGS) entry which is preliminary data.</text>
</comment>
<evidence type="ECO:0000259" key="3">
    <source>
        <dbReference type="PROSITE" id="PS50901"/>
    </source>
</evidence>
<proteinExistence type="predicted"/>
<organism evidence="4 5">
    <name type="scientific">Cryobacterium levicorallinum</name>
    <dbReference type="NCBI Taxonomy" id="995038"/>
    <lineage>
        <taxon>Bacteria</taxon>
        <taxon>Bacillati</taxon>
        <taxon>Actinomycetota</taxon>
        <taxon>Actinomycetes</taxon>
        <taxon>Micrococcales</taxon>
        <taxon>Microbacteriaceae</taxon>
        <taxon>Cryobacterium</taxon>
    </lineage>
</organism>
<evidence type="ECO:0000256" key="2">
    <source>
        <dbReference type="SAM" id="MobiDB-lite"/>
    </source>
</evidence>
<feature type="domain" description="FtsK" evidence="3">
    <location>
        <begin position="27"/>
        <end position="226"/>
    </location>
</feature>
<dbReference type="InterPro" id="IPR027417">
    <property type="entry name" value="P-loop_NTPase"/>
</dbReference>
<reference evidence="4 5" key="1">
    <citation type="submission" date="2016-10" db="EMBL/GenBank/DDBJ databases">
        <authorList>
            <person name="Varghese N."/>
            <person name="Submissions S."/>
        </authorList>
    </citation>
    <scope>NUCLEOTIDE SEQUENCE [LARGE SCALE GENOMIC DNA]</scope>
    <source>
        <strain evidence="4 5">GMCC 1.11211</strain>
    </source>
</reference>
<dbReference type="EMBL" id="FOPW01000018">
    <property type="protein sequence ID" value="SFH85571.1"/>
    <property type="molecule type" value="Genomic_DNA"/>
</dbReference>
<dbReference type="PROSITE" id="PS50901">
    <property type="entry name" value="FTSK"/>
    <property type="match status" value="1"/>
</dbReference>
<dbReference type="RefSeq" id="WP_241994688.1">
    <property type="nucleotide sequence ID" value="NZ_BKAC01000025.1"/>
</dbReference>